<dbReference type="Proteomes" id="UP000185812">
    <property type="component" value="Unassembled WGS sequence"/>
</dbReference>
<organism evidence="1 2">
    <name type="scientific">Rhodothermus profundi</name>
    <dbReference type="NCBI Taxonomy" id="633813"/>
    <lineage>
        <taxon>Bacteria</taxon>
        <taxon>Pseudomonadati</taxon>
        <taxon>Rhodothermota</taxon>
        <taxon>Rhodothermia</taxon>
        <taxon>Rhodothermales</taxon>
        <taxon>Rhodothermaceae</taxon>
        <taxon>Rhodothermus</taxon>
    </lineage>
</organism>
<sequence length="168" mass="18265">MHGLRATLILSLLVLFDVVRAQPVAPDHGRVLQAGIAAVPGLGVQLGYVSPRSIYTVESILYLDVAPSFAGGEGNAQLSMAFGSAFRITGLLRTLGNAPILYDLDVGMRLGPGLLLMQGKTRAQKNQQFGLFLEPFFRFASALGTRHFFFGEVGLHRPFFRAGLWITF</sequence>
<dbReference type="AlphaFoldDB" id="A0A1M6W3G4"/>
<evidence type="ECO:0008006" key="3">
    <source>
        <dbReference type="Google" id="ProtNLM"/>
    </source>
</evidence>
<dbReference type="RefSeq" id="WP_072716039.1">
    <property type="nucleotide sequence ID" value="NZ_FRAU01000007.1"/>
</dbReference>
<protein>
    <recommendedName>
        <fullName evidence="3">Outer membrane protein beta-barrel domain-containing protein</fullName>
    </recommendedName>
</protein>
<proteinExistence type="predicted"/>
<reference evidence="2" key="1">
    <citation type="submission" date="2016-11" db="EMBL/GenBank/DDBJ databases">
        <authorList>
            <person name="Varghese N."/>
            <person name="Submissions S."/>
        </authorList>
    </citation>
    <scope>NUCLEOTIDE SEQUENCE [LARGE SCALE GENOMIC DNA]</scope>
    <source>
        <strain evidence="2">DSM 22212</strain>
    </source>
</reference>
<gene>
    <name evidence="1" type="ORF">SAMN04488087_2222</name>
</gene>
<accession>A0A1M6W3G4</accession>
<name>A0A1M6W3G4_9BACT</name>
<keyword evidence="2" id="KW-1185">Reference proteome</keyword>
<dbReference type="EMBL" id="FRAU01000007">
    <property type="protein sequence ID" value="SHK88197.1"/>
    <property type="molecule type" value="Genomic_DNA"/>
</dbReference>
<dbReference type="OrthoDB" id="1495898at2"/>
<evidence type="ECO:0000313" key="1">
    <source>
        <dbReference type="EMBL" id="SHK88197.1"/>
    </source>
</evidence>
<evidence type="ECO:0000313" key="2">
    <source>
        <dbReference type="Proteomes" id="UP000185812"/>
    </source>
</evidence>